<dbReference type="Gene3D" id="3.40.190.150">
    <property type="entry name" value="Bordetella uptake gene, domain 1"/>
    <property type="match status" value="1"/>
</dbReference>
<dbReference type="Gene3D" id="3.40.190.10">
    <property type="entry name" value="Periplasmic binding protein-like II"/>
    <property type="match status" value="1"/>
</dbReference>
<evidence type="ECO:0000256" key="1">
    <source>
        <dbReference type="ARBA" id="ARBA00006987"/>
    </source>
</evidence>
<dbReference type="Pfam" id="PF03401">
    <property type="entry name" value="TctC"/>
    <property type="match status" value="1"/>
</dbReference>
<dbReference type="PANTHER" id="PTHR42928:SF5">
    <property type="entry name" value="BLR1237 PROTEIN"/>
    <property type="match status" value="1"/>
</dbReference>
<gene>
    <name evidence="3" type="ORF">PIGHUM_01493</name>
</gene>
<dbReference type="PIRSF" id="PIRSF017082">
    <property type="entry name" value="YflP"/>
    <property type="match status" value="1"/>
</dbReference>
<dbReference type="PANTHER" id="PTHR42928">
    <property type="entry name" value="TRICARBOXYLATE-BINDING PROTEIN"/>
    <property type="match status" value="1"/>
</dbReference>
<dbReference type="RefSeq" id="WP_124078800.1">
    <property type="nucleotide sequence ID" value="NZ_UWPJ01000014.1"/>
</dbReference>
<proteinExistence type="inferred from homology"/>
<dbReference type="SUPFAM" id="SSF53850">
    <property type="entry name" value="Periplasmic binding protein-like II"/>
    <property type="match status" value="1"/>
</dbReference>
<dbReference type="OrthoDB" id="8674649at2"/>
<reference evidence="3 4" key="1">
    <citation type="submission" date="2018-10" db="EMBL/GenBank/DDBJ databases">
        <authorList>
            <person name="Criscuolo A."/>
        </authorList>
    </citation>
    <scope>NUCLEOTIDE SEQUENCE [LARGE SCALE GENOMIC DNA]</scope>
    <source>
        <strain evidence="3">DnA1</strain>
    </source>
</reference>
<evidence type="ECO:0000313" key="3">
    <source>
        <dbReference type="EMBL" id="VCU69431.1"/>
    </source>
</evidence>
<feature type="signal peptide" evidence="2">
    <location>
        <begin position="1"/>
        <end position="21"/>
    </location>
</feature>
<comment type="similarity">
    <text evidence="1">Belongs to the UPF0065 (bug) family.</text>
</comment>
<sequence>MRITSCAVLLALSCVSTAALAADAAVDFPSKPLRFIVPFTPGTGMDNIARLVGEKLYESWKQPVIVENKTGLAGHMGAEQVARAAPDGHTLVVTASNLVITSILYPSPTFNPMKDLTPVMIAARGTNSLAVNPGKGYRTMADLIAAAKANPGKINFASAGVGSPSHILLAEFEDATQTSFLHVPYKGTAPGVNDVVAGHVDAMFVATHTLRPFVDAGQLRNLGVSSNERQRSAPGVPSFSELGITPGMPAWYGFLAPKGTPVAVINKLNKEITRILELPDVKSALEKTGLDVLPSSPQVLQELMDTQLERFTRIIKKNNITAN</sequence>
<name>A0A3P4B0Q3_9BURK</name>
<dbReference type="AlphaFoldDB" id="A0A3P4B0Q3"/>
<keyword evidence="2" id="KW-0732">Signal</keyword>
<dbReference type="CDD" id="cd07012">
    <property type="entry name" value="PBP2_Bug_TTT"/>
    <property type="match status" value="1"/>
</dbReference>
<dbReference type="Proteomes" id="UP000277294">
    <property type="component" value="Unassembled WGS sequence"/>
</dbReference>
<evidence type="ECO:0000313" key="4">
    <source>
        <dbReference type="Proteomes" id="UP000277294"/>
    </source>
</evidence>
<dbReference type="EMBL" id="UWPJ01000014">
    <property type="protein sequence ID" value="VCU69431.1"/>
    <property type="molecule type" value="Genomic_DNA"/>
</dbReference>
<feature type="chain" id="PRO_5017955488" evidence="2">
    <location>
        <begin position="22"/>
        <end position="323"/>
    </location>
</feature>
<accession>A0A3P4B0Q3</accession>
<organism evidence="3 4">
    <name type="scientific">Pigmentiphaga humi</name>
    <dbReference type="NCBI Taxonomy" id="2478468"/>
    <lineage>
        <taxon>Bacteria</taxon>
        <taxon>Pseudomonadati</taxon>
        <taxon>Pseudomonadota</taxon>
        <taxon>Betaproteobacteria</taxon>
        <taxon>Burkholderiales</taxon>
        <taxon>Alcaligenaceae</taxon>
        <taxon>Pigmentiphaga</taxon>
    </lineage>
</organism>
<dbReference type="InterPro" id="IPR042100">
    <property type="entry name" value="Bug_dom1"/>
</dbReference>
<keyword evidence="3" id="KW-0675">Receptor</keyword>
<evidence type="ECO:0000256" key="2">
    <source>
        <dbReference type="SAM" id="SignalP"/>
    </source>
</evidence>
<keyword evidence="4" id="KW-1185">Reference proteome</keyword>
<protein>
    <submittedName>
        <fullName evidence="3">Tripartite tricarboxylate transporter family receptor</fullName>
    </submittedName>
</protein>
<dbReference type="InterPro" id="IPR005064">
    <property type="entry name" value="BUG"/>
</dbReference>